<evidence type="ECO:0000256" key="2">
    <source>
        <dbReference type="ARBA" id="ARBA00005572"/>
    </source>
</evidence>
<dbReference type="PANTHER" id="PTHR13904:SF0">
    <property type="entry name" value="U4_U6 SMALL NUCLEAR RIBONUCLEOPROTEIN PRP31"/>
    <property type="match status" value="1"/>
</dbReference>
<dbReference type="PROSITE" id="PS51358">
    <property type="entry name" value="NOP"/>
    <property type="match status" value="1"/>
</dbReference>
<dbReference type="SMART" id="SM00931">
    <property type="entry name" value="NOSIC"/>
    <property type="match status" value="1"/>
</dbReference>
<dbReference type="InterPro" id="IPR042239">
    <property type="entry name" value="Nop_C"/>
</dbReference>
<dbReference type="InterPro" id="IPR019175">
    <property type="entry name" value="Prp31_C"/>
</dbReference>
<proteinExistence type="inferred from homology"/>
<evidence type="ECO:0000256" key="9">
    <source>
        <dbReference type="SAM" id="MobiDB-lite"/>
    </source>
</evidence>
<feature type="region of interest" description="Disordered" evidence="9">
    <location>
        <begin position="1"/>
        <end position="70"/>
    </location>
</feature>
<feature type="domain" description="Nop" evidence="10">
    <location>
        <begin position="265"/>
        <end position="383"/>
    </location>
</feature>
<comment type="similarity">
    <text evidence="2">Belongs to the PRP31 family.</text>
</comment>
<dbReference type="Gene3D" id="1.10.287.4070">
    <property type="match status" value="1"/>
</dbReference>
<keyword evidence="5" id="KW-0694">RNA-binding</keyword>
<evidence type="ECO:0000313" key="12">
    <source>
        <dbReference type="Proteomes" id="UP000287166"/>
    </source>
</evidence>
<dbReference type="AlphaFoldDB" id="A0A401GB33"/>
<reference evidence="11 12" key="1">
    <citation type="journal article" date="2018" name="Sci. Rep.">
        <title>Genome sequence of the cauliflower mushroom Sparassis crispa (Hanabiratake) and its association with beneficial usage.</title>
        <authorList>
            <person name="Kiyama R."/>
            <person name="Furutani Y."/>
            <person name="Kawaguchi K."/>
            <person name="Nakanishi T."/>
        </authorList>
    </citation>
    <scope>NUCLEOTIDE SEQUENCE [LARGE SCALE GENOMIC DNA]</scope>
</reference>
<dbReference type="GO" id="GO:0046540">
    <property type="term" value="C:U4/U6 x U5 tri-snRNP complex"/>
    <property type="evidence" value="ECO:0007669"/>
    <property type="project" value="InterPro"/>
</dbReference>
<dbReference type="EMBL" id="BFAD01000002">
    <property type="protein sequence ID" value="GBE79375.1"/>
    <property type="molecule type" value="Genomic_DNA"/>
</dbReference>
<dbReference type="FunCoup" id="A0A401GB33">
    <property type="interactions" value="831"/>
</dbReference>
<dbReference type="GO" id="GO:0005687">
    <property type="term" value="C:U4 snRNP"/>
    <property type="evidence" value="ECO:0007669"/>
    <property type="project" value="TreeGrafter"/>
</dbReference>
<dbReference type="InParanoid" id="A0A401GB33"/>
<comment type="subcellular location">
    <subcellularLocation>
        <location evidence="1">Nucleus</location>
    </subcellularLocation>
</comment>
<dbReference type="Gene3D" id="1.10.246.90">
    <property type="entry name" value="Nop domain"/>
    <property type="match status" value="1"/>
</dbReference>
<dbReference type="SUPFAM" id="SSF89124">
    <property type="entry name" value="Nop domain"/>
    <property type="match status" value="1"/>
</dbReference>
<dbReference type="FunFam" id="1.10.246.90:FF:000002">
    <property type="entry name" value="U4/U6 small nuclear ribonucleoprotein Prp31"/>
    <property type="match status" value="1"/>
</dbReference>
<dbReference type="InterPro" id="IPR002687">
    <property type="entry name" value="Nop_dom"/>
</dbReference>
<keyword evidence="3" id="KW-0507">mRNA processing</keyword>
<organism evidence="11 12">
    <name type="scientific">Sparassis crispa</name>
    <dbReference type="NCBI Taxonomy" id="139825"/>
    <lineage>
        <taxon>Eukaryota</taxon>
        <taxon>Fungi</taxon>
        <taxon>Dikarya</taxon>
        <taxon>Basidiomycota</taxon>
        <taxon>Agaricomycotina</taxon>
        <taxon>Agaricomycetes</taxon>
        <taxon>Polyporales</taxon>
        <taxon>Sparassidaceae</taxon>
        <taxon>Sparassis</taxon>
    </lineage>
</organism>
<feature type="compositionally biased region" description="Basic residues" evidence="9">
    <location>
        <begin position="401"/>
        <end position="411"/>
    </location>
</feature>
<evidence type="ECO:0000256" key="5">
    <source>
        <dbReference type="ARBA" id="ARBA00022884"/>
    </source>
</evidence>
<feature type="region of interest" description="Disordered" evidence="9">
    <location>
        <begin position="388"/>
        <end position="413"/>
    </location>
</feature>
<dbReference type="STRING" id="139825.A0A401GB33"/>
<evidence type="ECO:0000259" key="10">
    <source>
        <dbReference type="PROSITE" id="PS51358"/>
    </source>
</evidence>
<keyword evidence="4" id="KW-0747">Spliceosome</keyword>
<keyword evidence="7" id="KW-0539">Nucleus</keyword>
<dbReference type="InterPro" id="IPR027105">
    <property type="entry name" value="Prp31"/>
</dbReference>
<protein>
    <submittedName>
        <fullName evidence="11">Pre-mRNA-processing factor 31</fullName>
    </submittedName>
</protein>
<dbReference type="RefSeq" id="XP_027610288.1">
    <property type="nucleotide sequence ID" value="XM_027754487.1"/>
</dbReference>
<feature type="compositionally biased region" description="Acidic residues" evidence="9">
    <location>
        <begin position="44"/>
        <end position="63"/>
    </location>
</feature>
<evidence type="ECO:0000256" key="1">
    <source>
        <dbReference type="ARBA" id="ARBA00004123"/>
    </source>
</evidence>
<dbReference type="Pfam" id="PF09785">
    <property type="entry name" value="Prp31_C"/>
    <property type="match status" value="1"/>
</dbReference>
<evidence type="ECO:0000256" key="3">
    <source>
        <dbReference type="ARBA" id="ARBA00022664"/>
    </source>
</evidence>
<keyword evidence="12" id="KW-1185">Reference proteome</keyword>
<dbReference type="Proteomes" id="UP000287166">
    <property type="component" value="Unassembled WGS sequence"/>
</dbReference>
<dbReference type="FunFam" id="1.10.287.4070:FF:000003">
    <property type="entry name" value="U4/U6 small nuclear ribonucleoprotein PRP31"/>
    <property type="match status" value="1"/>
</dbReference>
<dbReference type="Pfam" id="PF01798">
    <property type="entry name" value="Nop"/>
    <property type="match status" value="1"/>
</dbReference>
<dbReference type="GO" id="GO:0071011">
    <property type="term" value="C:precatalytic spliceosome"/>
    <property type="evidence" value="ECO:0007669"/>
    <property type="project" value="TreeGrafter"/>
</dbReference>
<evidence type="ECO:0000256" key="6">
    <source>
        <dbReference type="ARBA" id="ARBA00023187"/>
    </source>
</evidence>
<evidence type="ECO:0000313" key="11">
    <source>
        <dbReference type="EMBL" id="GBE79375.1"/>
    </source>
</evidence>
<comment type="caution">
    <text evidence="11">The sequence shown here is derived from an EMBL/GenBank/DDBJ whole genome shotgun (WGS) entry which is preliminary data.</text>
</comment>
<evidence type="ECO:0000256" key="4">
    <source>
        <dbReference type="ARBA" id="ARBA00022728"/>
    </source>
</evidence>
<keyword evidence="6" id="KW-0508">mRNA splicing</keyword>
<dbReference type="GeneID" id="38776292"/>
<dbReference type="GO" id="GO:0000244">
    <property type="term" value="P:spliceosomal tri-snRNP complex assembly"/>
    <property type="evidence" value="ECO:0007669"/>
    <property type="project" value="InterPro"/>
</dbReference>
<evidence type="ECO:0000256" key="7">
    <source>
        <dbReference type="ARBA" id="ARBA00023242"/>
    </source>
</evidence>
<evidence type="ECO:0000256" key="8">
    <source>
        <dbReference type="ARBA" id="ARBA00023274"/>
    </source>
</evidence>
<dbReference type="OrthoDB" id="4771285at2759"/>
<gene>
    <name evidence="11" type="ORF">SCP_0205730</name>
</gene>
<keyword evidence="8" id="KW-0687">Ribonucleoprotein</keyword>
<feature type="compositionally biased region" description="Acidic residues" evidence="9">
    <location>
        <begin position="8"/>
        <end position="27"/>
    </location>
</feature>
<name>A0A401GB33_9APHY</name>
<dbReference type="InterPro" id="IPR012976">
    <property type="entry name" value="NOSIC"/>
</dbReference>
<accession>A0A401GB33</accession>
<sequence>MSALADELLADLEGLSEGEGEEEEEEVEAKPGSSTGVKRKAREDEEMSDGDGDGEAESEGEGDQGDKTVGSLVLEGGIKPSEELDAEEVQRMDLGGVEDVRKVAKLDGSKRMNDTLKEIEKYQANPSTAEQMSMPAHSNPEYTLIVQANNLSVDVDNEILVVHKFIRDHYAPKFPELDQLVVDPAMYIRSVRALANHEDPTKVDLAGILPPAIIMSVLVTATTTSGQPLSDAEWKTVQHACDLADRLEEARKKIFMYVSSRMNVLAPNLSAIVGTTTAAKLLGVAGGLNGIAKMPACNVYLLGAQRKIAAGFSSVTQRRHSGFVFQSELIQQTPPEYRLKVQRTVGAKCTLAARMDLERNRRDGSYGEELREKIEKHIDRLAAPPPSKIVKALPIPNDGPKKRRGGKRARKAKEAYAQTELRKLQNRMAFGEAEEEIGAFDQTKGLGMIGSGKVRAGAGEAKSRAKMSKANKLRTAALTRAAQAGGTQTSGTATSLTVTPVQGFELTNRAAAAQRVKEANERWFAGGTFSFVGQKGT</sequence>
<dbReference type="InterPro" id="IPR036070">
    <property type="entry name" value="Nop_dom_sf"/>
</dbReference>
<dbReference type="PANTHER" id="PTHR13904">
    <property type="entry name" value="PRE-MRNA SPLICING FACTOR PRP31"/>
    <property type="match status" value="1"/>
</dbReference>
<dbReference type="GO" id="GO:0003723">
    <property type="term" value="F:RNA binding"/>
    <property type="evidence" value="ECO:0007669"/>
    <property type="project" value="UniProtKB-KW"/>
</dbReference>